<proteinExistence type="predicted"/>
<name>A0ABD1TRD0_9LAMI</name>
<evidence type="ECO:0000313" key="1">
    <source>
        <dbReference type="EMBL" id="KAL2515264.1"/>
    </source>
</evidence>
<gene>
    <name evidence="1" type="ORF">Fot_29235</name>
</gene>
<dbReference type="Proteomes" id="UP001604277">
    <property type="component" value="Unassembled WGS sequence"/>
</dbReference>
<evidence type="ECO:0000313" key="2">
    <source>
        <dbReference type="Proteomes" id="UP001604277"/>
    </source>
</evidence>
<dbReference type="EMBL" id="JBFOLJ010000008">
    <property type="protein sequence ID" value="KAL2515264.1"/>
    <property type="molecule type" value="Genomic_DNA"/>
</dbReference>
<organism evidence="1 2">
    <name type="scientific">Forsythia ovata</name>
    <dbReference type="NCBI Taxonomy" id="205694"/>
    <lineage>
        <taxon>Eukaryota</taxon>
        <taxon>Viridiplantae</taxon>
        <taxon>Streptophyta</taxon>
        <taxon>Embryophyta</taxon>
        <taxon>Tracheophyta</taxon>
        <taxon>Spermatophyta</taxon>
        <taxon>Magnoliopsida</taxon>
        <taxon>eudicotyledons</taxon>
        <taxon>Gunneridae</taxon>
        <taxon>Pentapetalae</taxon>
        <taxon>asterids</taxon>
        <taxon>lamiids</taxon>
        <taxon>Lamiales</taxon>
        <taxon>Oleaceae</taxon>
        <taxon>Forsythieae</taxon>
        <taxon>Forsythia</taxon>
    </lineage>
</organism>
<dbReference type="AlphaFoldDB" id="A0ABD1TRD0"/>
<comment type="caution">
    <text evidence="1">The sequence shown here is derived from an EMBL/GenBank/DDBJ whole genome shotgun (WGS) entry which is preliminary data.</text>
</comment>
<keyword evidence="2" id="KW-1185">Reference proteome</keyword>
<accession>A0ABD1TRD0</accession>
<protein>
    <submittedName>
        <fullName evidence="1">Uncharacterized protein</fullName>
    </submittedName>
</protein>
<reference evidence="2" key="1">
    <citation type="submission" date="2024-07" db="EMBL/GenBank/DDBJ databases">
        <title>Two chromosome-level genome assemblies of Korean endemic species Abeliophyllum distichum and Forsythia ovata (Oleaceae).</title>
        <authorList>
            <person name="Jang H."/>
        </authorList>
    </citation>
    <scope>NUCLEOTIDE SEQUENCE [LARGE SCALE GENOMIC DNA]</scope>
</reference>
<sequence length="140" mass="15364">MIHAKDKELTEVLNELTKAKGLLAKLGVPGYTETGVLRPDCCSDGAPNAQILQTQTSLEHNPECRILASRFRCKVPDLVDRETHLEDSSGQLWPVTYSNIEGSLAFSQGMARVFTRCKQGGTGRLSTLEIQHQSRAISVP</sequence>